<dbReference type="AlphaFoldDB" id="W1XVF8"/>
<comment type="caution">
    <text evidence="2">The sequence shown here is derived from an EMBL/GenBank/DDBJ whole genome shotgun (WGS) entry which is preliminary data.</text>
</comment>
<accession>W1XVF8</accession>
<proteinExistence type="predicted"/>
<protein>
    <recommendedName>
        <fullName evidence="1">ATPase of the ABC class N-terminal domain-containing protein</fullName>
    </recommendedName>
</protein>
<dbReference type="InterPro" id="IPR019195">
    <property type="entry name" value="ABC_ATPase_put"/>
</dbReference>
<dbReference type="PANTHER" id="PTHR38149:SF1">
    <property type="entry name" value="ATPASE"/>
    <property type="match status" value="1"/>
</dbReference>
<name>W1XVF8_9ZZZZ</name>
<dbReference type="InterPro" id="IPR046833">
    <property type="entry name" value="ABC_N"/>
</dbReference>
<dbReference type="Pfam" id="PF20446">
    <property type="entry name" value="ABC_N"/>
    <property type="match status" value="1"/>
</dbReference>
<organism evidence="2">
    <name type="scientific">human gut metagenome</name>
    <dbReference type="NCBI Taxonomy" id="408170"/>
    <lineage>
        <taxon>unclassified sequences</taxon>
        <taxon>metagenomes</taxon>
        <taxon>organismal metagenomes</taxon>
    </lineage>
</organism>
<gene>
    <name evidence="2" type="ORF">Q604_UNBC11449G0001</name>
</gene>
<dbReference type="EMBL" id="AZMM01011449">
    <property type="protein sequence ID" value="ETJ34121.1"/>
    <property type="molecule type" value="Genomic_DNA"/>
</dbReference>
<feature type="non-terminal residue" evidence="2">
    <location>
        <position position="91"/>
    </location>
</feature>
<evidence type="ECO:0000313" key="2">
    <source>
        <dbReference type="EMBL" id="ETJ34121.1"/>
    </source>
</evidence>
<feature type="domain" description="ATPase of the ABC class N-terminal" evidence="1">
    <location>
        <begin position="6"/>
        <end position="89"/>
    </location>
</feature>
<evidence type="ECO:0000259" key="1">
    <source>
        <dbReference type="Pfam" id="PF20446"/>
    </source>
</evidence>
<sequence>MKNSLDLKKLLSSIDGKSYGSYKSLADKYNFENYILSIDHVQGDPFASPSKIQIIMNQETAKFPVELFDTDYKKIALEDYLTRLFYSNINK</sequence>
<dbReference type="PANTHER" id="PTHR38149">
    <property type="entry name" value="ATPASE"/>
    <property type="match status" value="1"/>
</dbReference>
<reference evidence="2" key="1">
    <citation type="submission" date="2013-12" db="EMBL/GenBank/DDBJ databases">
        <title>A Varibaculum cambriense genome reconstructed from a premature infant gut community with otherwise low bacterial novelty that shifts toward anaerobic metabolism during the third week of life.</title>
        <authorList>
            <person name="Brown C.T."/>
            <person name="Sharon I."/>
            <person name="Thomas B.C."/>
            <person name="Castelle C.J."/>
            <person name="Morowitz M.J."/>
            <person name="Banfield J.F."/>
        </authorList>
    </citation>
    <scope>NUCLEOTIDE SEQUENCE</scope>
</reference>